<accession>A0A1F4UT03</accession>
<reference evidence="2 3" key="1">
    <citation type="journal article" date="2016" name="Nat. Commun.">
        <title>Thousands of microbial genomes shed light on interconnected biogeochemical processes in an aquifer system.</title>
        <authorList>
            <person name="Anantharaman K."/>
            <person name="Brown C.T."/>
            <person name="Hug L.A."/>
            <person name="Sharon I."/>
            <person name="Castelle C.J."/>
            <person name="Probst A.J."/>
            <person name="Thomas B.C."/>
            <person name="Singh A."/>
            <person name="Wilkins M.J."/>
            <person name="Karaoz U."/>
            <person name="Brodie E.L."/>
            <person name="Williams K.H."/>
            <person name="Hubbard S.S."/>
            <person name="Banfield J.F."/>
        </authorList>
    </citation>
    <scope>NUCLEOTIDE SEQUENCE [LARGE SCALE GENOMIC DNA]</scope>
</reference>
<keyword evidence="1" id="KW-0472">Membrane</keyword>
<evidence type="ECO:0000313" key="2">
    <source>
        <dbReference type="EMBL" id="OGC48075.1"/>
    </source>
</evidence>
<keyword evidence="1" id="KW-1133">Transmembrane helix</keyword>
<sequence length="94" mass="10366">MNTNSVCKKINILVIISIVFSSFVNLYMSDKASVAGNDLSIVESQMSELTLESENLQNKYSQVSSMANLTKLATKNGFTDSQSEFYTSPDLALR</sequence>
<dbReference type="EMBL" id="MEUX01000001">
    <property type="protein sequence ID" value="OGC48075.1"/>
    <property type="molecule type" value="Genomic_DNA"/>
</dbReference>
<evidence type="ECO:0000256" key="1">
    <source>
        <dbReference type="SAM" id="Phobius"/>
    </source>
</evidence>
<evidence type="ECO:0000313" key="3">
    <source>
        <dbReference type="Proteomes" id="UP000176444"/>
    </source>
</evidence>
<keyword evidence="1" id="KW-0812">Transmembrane</keyword>
<feature type="transmembrane region" description="Helical" evidence="1">
    <location>
        <begin position="12"/>
        <end position="28"/>
    </location>
</feature>
<proteinExistence type="predicted"/>
<evidence type="ECO:0008006" key="4">
    <source>
        <dbReference type="Google" id="ProtNLM"/>
    </source>
</evidence>
<organism evidence="2 3">
    <name type="scientific">candidate division WWE3 bacterium RIFCSPHIGHO2_01_FULL_35_17</name>
    <dbReference type="NCBI Taxonomy" id="1802614"/>
    <lineage>
        <taxon>Bacteria</taxon>
        <taxon>Katanobacteria</taxon>
    </lineage>
</organism>
<comment type="caution">
    <text evidence="2">The sequence shown here is derived from an EMBL/GenBank/DDBJ whole genome shotgun (WGS) entry which is preliminary data.</text>
</comment>
<gene>
    <name evidence="2" type="ORF">A2713_01205</name>
</gene>
<protein>
    <recommendedName>
        <fullName evidence="4">Cell division protein FtsL</fullName>
    </recommendedName>
</protein>
<dbReference type="Proteomes" id="UP000176444">
    <property type="component" value="Unassembled WGS sequence"/>
</dbReference>
<name>A0A1F4UT03_UNCKA</name>
<dbReference type="AlphaFoldDB" id="A0A1F4UT03"/>